<dbReference type="AlphaFoldDB" id="A0A0P7ZM76"/>
<organism evidence="1 2">
    <name type="scientific">Phormidesmis priestleyi Ana</name>
    <dbReference type="NCBI Taxonomy" id="1666911"/>
    <lineage>
        <taxon>Bacteria</taxon>
        <taxon>Bacillati</taxon>
        <taxon>Cyanobacteriota</taxon>
        <taxon>Cyanophyceae</taxon>
        <taxon>Leptolyngbyales</taxon>
        <taxon>Leptolyngbyaceae</taxon>
        <taxon>Phormidesmis</taxon>
    </lineage>
</organism>
<evidence type="ECO:0000313" key="1">
    <source>
        <dbReference type="EMBL" id="KPQ33995.1"/>
    </source>
</evidence>
<dbReference type="PATRIC" id="fig|1666911.3.peg.979"/>
<evidence type="ECO:0000313" key="2">
    <source>
        <dbReference type="Proteomes" id="UP000050465"/>
    </source>
</evidence>
<dbReference type="PANTHER" id="PTHR33598:SF2">
    <property type="entry name" value="MAR-BINDING FILAMENT-LIKE PROTEIN"/>
    <property type="match status" value="1"/>
</dbReference>
<reference evidence="1 2" key="1">
    <citation type="submission" date="2015-09" db="EMBL/GenBank/DDBJ databases">
        <title>Identification and resolution of microdiversity through metagenomic sequencing of parallel consortia.</title>
        <authorList>
            <person name="Nelson W.C."/>
            <person name="Romine M.F."/>
            <person name="Lindemann S.R."/>
        </authorList>
    </citation>
    <scope>NUCLEOTIDE SEQUENCE [LARGE SCALE GENOMIC DNA]</scope>
    <source>
        <strain evidence="1">Ana</strain>
    </source>
</reference>
<dbReference type="EMBL" id="LJZR01000024">
    <property type="protein sequence ID" value="KPQ33995.1"/>
    <property type="molecule type" value="Genomic_DNA"/>
</dbReference>
<name>A0A0P7ZM76_9CYAN</name>
<proteinExistence type="predicted"/>
<dbReference type="PANTHER" id="PTHR33598">
    <property type="entry name" value="OS02G0833400 PROTEIN"/>
    <property type="match status" value="1"/>
</dbReference>
<sequence length="121" mass="13395">MDDVTGKLPEFMESKSAKDNTLLGYVKTMDPETVTQLSRPASHEVMQVIEHNVMGLLGGLPAHGFDVTVTTNRENLGRLLASAMMSGYFLRGAEQRLAFEEQFSDSIFDDQSSDSLESFND</sequence>
<dbReference type="InterPro" id="IPR008479">
    <property type="entry name" value="DUF760"/>
</dbReference>
<dbReference type="Pfam" id="PF05542">
    <property type="entry name" value="DUF760"/>
    <property type="match status" value="1"/>
</dbReference>
<comment type="caution">
    <text evidence="1">The sequence shown here is derived from an EMBL/GenBank/DDBJ whole genome shotgun (WGS) entry which is preliminary data.</text>
</comment>
<dbReference type="Proteomes" id="UP000050465">
    <property type="component" value="Unassembled WGS sequence"/>
</dbReference>
<dbReference type="STRING" id="1666911.HLUCCA11_16355"/>
<gene>
    <name evidence="1" type="ORF">HLUCCA11_16355</name>
</gene>
<accession>A0A0P7ZM76</accession>
<protein>
    <recommendedName>
        <fullName evidence="3">DUF760 domain-containing protein</fullName>
    </recommendedName>
</protein>
<evidence type="ECO:0008006" key="3">
    <source>
        <dbReference type="Google" id="ProtNLM"/>
    </source>
</evidence>